<organism evidence="1 2">
    <name type="scientific">Selenomonas montiformis</name>
    <dbReference type="NCBI Taxonomy" id="2652285"/>
    <lineage>
        <taxon>Bacteria</taxon>
        <taxon>Bacillati</taxon>
        <taxon>Bacillota</taxon>
        <taxon>Negativicutes</taxon>
        <taxon>Selenomonadales</taxon>
        <taxon>Selenomonadaceae</taxon>
        <taxon>Selenomonas</taxon>
    </lineage>
</organism>
<dbReference type="EMBL" id="VUNL01000002">
    <property type="protein sequence ID" value="MSV23897.1"/>
    <property type="molecule type" value="Genomic_DNA"/>
</dbReference>
<accession>A0A6I2URN5</accession>
<dbReference type="Proteomes" id="UP000430222">
    <property type="component" value="Unassembled WGS sequence"/>
</dbReference>
<keyword evidence="1" id="KW-0808">Transferase</keyword>
<keyword evidence="2" id="KW-1185">Reference proteome</keyword>
<dbReference type="NCBIfam" id="NF006745">
    <property type="entry name" value="PRK09270.1-4"/>
    <property type="match status" value="1"/>
</dbReference>
<gene>
    <name evidence="1" type="ORF">FYJ78_01570</name>
</gene>
<reference evidence="1 2" key="1">
    <citation type="submission" date="2019-08" db="EMBL/GenBank/DDBJ databases">
        <title>In-depth cultivation of the pig gut microbiome towards novel bacterial diversity and tailored functional studies.</title>
        <authorList>
            <person name="Wylensek D."/>
            <person name="Hitch T.C.A."/>
            <person name="Clavel T."/>
        </authorList>
    </citation>
    <scope>NUCLEOTIDE SEQUENCE [LARGE SCALE GENOMIC DNA]</scope>
    <source>
        <strain evidence="2">WCA-380-WT-3B3</strain>
    </source>
</reference>
<dbReference type="InterPro" id="IPR027417">
    <property type="entry name" value="P-loop_NTPase"/>
</dbReference>
<evidence type="ECO:0000313" key="1">
    <source>
        <dbReference type="EMBL" id="MSV23897.1"/>
    </source>
</evidence>
<sequence>MEAKVWRTLRLTINGLGHKVRYNQATIDGLFIPFLRRLTKGQKERGKRMLVYLAAPPGTGKSTLALLLEKLSLTDSALTPVQALGLDGFHYPESYLRSHHIMRNGRSVSLHSIKGAPETFRVDALLERLSRIHEEEIRWPFYDRTIHDVIENVIPVRRSIILLEGNWLLLGEGRWQAVRSQADYSLFIQAEPSYLKERLIARKMAGGKSREEAEAFYASSDLPNVERVLRRSWPADETWRLMPDGDYQRKSRIVPTRLVNREALWQKPDVRIDNSLLSGLNRRMNAGQDGSALYRNGYAEGLSAARRTILRKLYQNGAMTSKAIMETFHLSEEELKNILDWK</sequence>
<name>A0A6I2URN5_9FIRM</name>
<comment type="caution">
    <text evidence="1">The sequence shown here is derived from an EMBL/GenBank/DDBJ whole genome shotgun (WGS) entry which is preliminary data.</text>
</comment>
<evidence type="ECO:0000313" key="2">
    <source>
        <dbReference type="Proteomes" id="UP000430222"/>
    </source>
</evidence>
<dbReference type="GO" id="GO:0016301">
    <property type="term" value="F:kinase activity"/>
    <property type="evidence" value="ECO:0007669"/>
    <property type="project" value="UniProtKB-KW"/>
</dbReference>
<dbReference type="Gene3D" id="3.40.50.300">
    <property type="entry name" value="P-loop containing nucleotide triphosphate hydrolases"/>
    <property type="match status" value="1"/>
</dbReference>
<protein>
    <submittedName>
        <fullName evidence="1">Nucleoside/nucleotide kinase family protein</fullName>
    </submittedName>
</protein>
<dbReference type="RefSeq" id="WP_154619656.1">
    <property type="nucleotide sequence ID" value="NZ_VUNL01000002.1"/>
</dbReference>
<dbReference type="AlphaFoldDB" id="A0A6I2URN5"/>
<dbReference type="SUPFAM" id="SSF52540">
    <property type="entry name" value="P-loop containing nucleoside triphosphate hydrolases"/>
    <property type="match status" value="1"/>
</dbReference>
<keyword evidence="1" id="KW-0418">Kinase</keyword>
<proteinExistence type="predicted"/>